<dbReference type="Proteomes" id="UP000757461">
    <property type="component" value="Unassembled WGS sequence"/>
</dbReference>
<evidence type="ECO:0000313" key="2">
    <source>
        <dbReference type="Proteomes" id="UP000757461"/>
    </source>
</evidence>
<gene>
    <name evidence="1" type="ORF">HXN33_07760</name>
</gene>
<name>A0A930N7A4_9BACT</name>
<organism evidence="1 2">
    <name type="scientific">Prevotella histicola</name>
    <dbReference type="NCBI Taxonomy" id="470565"/>
    <lineage>
        <taxon>Bacteria</taxon>
        <taxon>Pseudomonadati</taxon>
        <taxon>Bacteroidota</taxon>
        <taxon>Bacteroidia</taxon>
        <taxon>Bacteroidales</taxon>
        <taxon>Prevotellaceae</taxon>
        <taxon>Prevotella</taxon>
    </lineage>
</organism>
<evidence type="ECO:0000313" key="1">
    <source>
        <dbReference type="EMBL" id="MBF1415459.1"/>
    </source>
</evidence>
<accession>A0A930N7A4</accession>
<proteinExistence type="predicted"/>
<dbReference type="EMBL" id="JABZSQ010000145">
    <property type="protein sequence ID" value="MBF1415459.1"/>
    <property type="molecule type" value="Genomic_DNA"/>
</dbReference>
<sequence length="192" mass="23113">MKVELQCGDKITIPEGCKAIIKDGCVEIEKVEVPVPEFKDGDIVILCGRTKKDRHPFIFKREDDGGKQKFYIGIDFANVLHTFCDDEYYDARQLHHATEEEKQLLFDKMKEQRLRWNAEEKKVEKTRWRAEKGYIYHRLTCYLRSTHERDDYQTWNKKCHDSYNYFHTEEQTKEAAKRVRETLRKYHEEIGE</sequence>
<protein>
    <submittedName>
        <fullName evidence="1">Uncharacterized protein</fullName>
    </submittedName>
</protein>
<reference evidence="1" key="1">
    <citation type="submission" date="2020-04" db="EMBL/GenBank/DDBJ databases">
        <title>Deep metagenomics examines the oral microbiome during advanced dental caries in children, revealing novel taxa and co-occurrences with host molecules.</title>
        <authorList>
            <person name="Baker J.L."/>
            <person name="Morton J.T."/>
            <person name="Dinis M."/>
            <person name="Alvarez R."/>
            <person name="Tran N.C."/>
            <person name="Knight R."/>
            <person name="Edlund A."/>
        </authorList>
    </citation>
    <scope>NUCLEOTIDE SEQUENCE</scope>
    <source>
        <strain evidence="1">JCVI_25_bin.9</strain>
    </source>
</reference>
<comment type="caution">
    <text evidence="1">The sequence shown here is derived from an EMBL/GenBank/DDBJ whole genome shotgun (WGS) entry which is preliminary data.</text>
</comment>
<dbReference type="AlphaFoldDB" id="A0A930N7A4"/>